<proteinExistence type="predicted"/>
<dbReference type="AlphaFoldDB" id="A0AAV4X967"/>
<protein>
    <submittedName>
        <fullName evidence="1">Uncharacterized protein</fullName>
    </submittedName>
</protein>
<keyword evidence="2" id="KW-1185">Reference proteome</keyword>
<organism evidence="1 2">
    <name type="scientific">Caerostris extrusa</name>
    <name type="common">Bark spider</name>
    <name type="synonym">Caerostris bankana</name>
    <dbReference type="NCBI Taxonomy" id="172846"/>
    <lineage>
        <taxon>Eukaryota</taxon>
        <taxon>Metazoa</taxon>
        <taxon>Ecdysozoa</taxon>
        <taxon>Arthropoda</taxon>
        <taxon>Chelicerata</taxon>
        <taxon>Arachnida</taxon>
        <taxon>Araneae</taxon>
        <taxon>Araneomorphae</taxon>
        <taxon>Entelegynae</taxon>
        <taxon>Araneoidea</taxon>
        <taxon>Araneidae</taxon>
        <taxon>Caerostris</taxon>
    </lineage>
</organism>
<dbReference type="Proteomes" id="UP001054945">
    <property type="component" value="Unassembled WGS sequence"/>
</dbReference>
<comment type="caution">
    <text evidence="1">The sequence shown here is derived from an EMBL/GenBank/DDBJ whole genome shotgun (WGS) entry which is preliminary data.</text>
</comment>
<sequence length="124" mass="13721">MAFYGQEGGLEDPICLLNQKHPILLPGNHKISAMIIQEVHISNLHARPLVSPDNDIETLHALIPSNFLIGEKLNFLPDEAANERYPRGGRDFGKCGTMSTCIPSNKELSGGRLKRISKLETWSS</sequence>
<accession>A0AAV4X967</accession>
<dbReference type="EMBL" id="BPLR01017372">
    <property type="protein sequence ID" value="GIY91013.1"/>
    <property type="molecule type" value="Genomic_DNA"/>
</dbReference>
<evidence type="ECO:0000313" key="1">
    <source>
        <dbReference type="EMBL" id="GIY91013.1"/>
    </source>
</evidence>
<gene>
    <name evidence="1" type="ORF">CEXT_148471</name>
</gene>
<reference evidence="1 2" key="1">
    <citation type="submission" date="2021-06" db="EMBL/GenBank/DDBJ databases">
        <title>Caerostris extrusa draft genome.</title>
        <authorList>
            <person name="Kono N."/>
            <person name="Arakawa K."/>
        </authorList>
    </citation>
    <scope>NUCLEOTIDE SEQUENCE [LARGE SCALE GENOMIC DNA]</scope>
</reference>
<evidence type="ECO:0000313" key="2">
    <source>
        <dbReference type="Proteomes" id="UP001054945"/>
    </source>
</evidence>
<name>A0AAV4X967_CAEEX</name>